<keyword evidence="2" id="KW-0812">Transmembrane</keyword>
<dbReference type="Pfam" id="PF00135">
    <property type="entry name" value="COesterase"/>
    <property type="match status" value="1"/>
</dbReference>
<evidence type="ECO:0000313" key="4">
    <source>
        <dbReference type="EMBL" id="KAG0666372.1"/>
    </source>
</evidence>
<dbReference type="SUPFAM" id="SSF53474">
    <property type="entry name" value="alpha/beta-Hydrolases"/>
    <property type="match status" value="1"/>
</dbReference>
<dbReference type="Gene3D" id="3.40.50.1820">
    <property type="entry name" value="alpha/beta hydrolase"/>
    <property type="match status" value="1"/>
</dbReference>
<dbReference type="Proteomes" id="UP000777482">
    <property type="component" value="Unassembled WGS sequence"/>
</dbReference>
<evidence type="ECO:0000256" key="1">
    <source>
        <dbReference type="SAM" id="MobiDB-lite"/>
    </source>
</evidence>
<feature type="region of interest" description="Disordered" evidence="1">
    <location>
        <begin position="353"/>
        <end position="436"/>
    </location>
</feature>
<reference evidence="4 5" key="1">
    <citation type="submission" date="2020-11" db="EMBL/GenBank/DDBJ databases">
        <title>Kefir isolates.</title>
        <authorList>
            <person name="Marcisauskas S."/>
            <person name="Kim Y."/>
            <person name="Blasche S."/>
        </authorList>
    </citation>
    <scope>NUCLEOTIDE SEQUENCE [LARGE SCALE GENOMIC DNA]</scope>
    <source>
        <strain evidence="4 5">KR</strain>
    </source>
</reference>
<dbReference type="InterPro" id="IPR002018">
    <property type="entry name" value="CarbesteraseB"/>
</dbReference>
<feature type="compositionally biased region" description="Gly residues" evidence="1">
    <location>
        <begin position="574"/>
        <end position="586"/>
    </location>
</feature>
<keyword evidence="2" id="KW-1133">Transmembrane helix</keyword>
<protein>
    <recommendedName>
        <fullName evidence="3">Carboxylesterase type B domain-containing protein</fullName>
    </recommendedName>
</protein>
<dbReference type="AlphaFoldDB" id="A0A9P6W7J5"/>
<sequence length="754" mass="81725">MSSSPRPSAPRRPPHQRRRSWYSHTKTLIGWINLALCSTVALACAASLPVIVIASFLPFVGFVAVPALVTVATCLFLLVPAAIRLAFGKYSAVVPLPIRLLHPLQNLRLLVTTCRTLLDIKQSGLIALYLQSLSHRLLHLGGDGPSVRLHLFERKDDQQVRRGIVYVPANVEFGLPAKRLEIYLPRQSSHDDDDNDLDDKENRPPVPVVILLGFASYRLAADTQSFPIPNLAHQIQSSLGVGVVVPSLTAFTSSGVNETTTTTTIECMVGETRECIKWVGENIARYGGDAGKVWVMGYGAGAHIASLTLVQSAVVASREAYLSQQAAIRARLAQQEGLVSVDAESVVSPWLGFAATPDSDAAGRAPPAEKRRERERSKTDSSSDKAIEGAEEDEDEEDEIERLLRRSRSTRRFGTPSVLLGEQQRQQQQQHHHRHQVSWSDVPVPAHEHIALAPLPPLDYQPTVPGGAVESADDLNEEEEDEIEISDGVRSCRLFTLASLEEDEVYQPVGAATNEQSPSANLTKVFATEPEFAFASTAATDHAPRSLASFEIPPHPSVSSSSSNSTKAGKGAFRRGGGGGGKGKGVGLGKQVEIRGLILVEGTYDIVRQAKWEHDCGIEEVSSLPRLCVAPHRDYLHACPSHLLYAASPLLSHVPSHDNTTAATPPVPLSRRFLPPNVLLIHGGADHLSPFSPAVLFRNLLLGVGLESDHVHVKLYRHLSAMGALAALTGETEYTSLLFDEIADVLDADEEESD</sequence>
<proteinExistence type="predicted"/>
<comment type="caution">
    <text evidence="4">The sequence shown here is derived from an EMBL/GenBank/DDBJ whole genome shotgun (WGS) entry which is preliminary data.</text>
</comment>
<feature type="compositionally biased region" description="Low complexity" evidence="1">
    <location>
        <begin position="557"/>
        <end position="571"/>
    </location>
</feature>
<dbReference type="OrthoDB" id="6495301at2759"/>
<feature type="region of interest" description="Disordered" evidence="1">
    <location>
        <begin position="547"/>
        <end position="586"/>
    </location>
</feature>
<feature type="transmembrane region" description="Helical" evidence="2">
    <location>
        <begin position="28"/>
        <end position="53"/>
    </location>
</feature>
<feature type="transmembrane region" description="Helical" evidence="2">
    <location>
        <begin position="59"/>
        <end position="79"/>
    </location>
</feature>
<gene>
    <name evidence="4" type="ORF">C6P46_004942</name>
</gene>
<feature type="compositionally biased region" description="Acidic residues" evidence="1">
    <location>
        <begin position="389"/>
        <end position="400"/>
    </location>
</feature>
<name>A0A9P6W7J5_RHOMI</name>
<accession>A0A9P6W7J5</accession>
<dbReference type="EMBL" id="PUHQ01000005">
    <property type="protein sequence ID" value="KAG0666372.1"/>
    <property type="molecule type" value="Genomic_DNA"/>
</dbReference>
<organism evidence="4 5">
    <name type="scientific">Rhodotorula mucilaginosa</name>
    <name type="common">Yeast</name>
    <name type="synonym">Rhodotorula rubra</name>
    <dbReference type="NCBI Taxonomy" id="5537"/>
    <lineage>
        <taxon>Eukaryota</taxon>
        <taxon>Fungi</taxon>
        <taxon>Dikarya</taxon>
        <taxon>Basidiomycota</taxon>
        <taxon>Pucciniomycotina</taxon>
        <taxon>Microbotryomycetes</taxon>
        <taxon>Sporidiobolales</taxon>
        <taxon>Sporidiobolaceae</taxon>
        <taxon>Rhodotorula</taxon>
    </lineage>
</organism>
<dbReference type="InterPro" id="IPR029058">
    <property type="entry name" value="AB_hydrolase_fold"/>
</dbReference>
<evidence type="ECO:0000313" key="5">
    <source>
        <dbReference type="Proteomes" id="UP000777482"/>
    </source>
</evidence>
<keyword evidence="2" id="KW-0472">Membrane</keyword>
<evidence type="ECO:0000259" key="3">
    <source>
        <dbReference type="Pfam" id="PF00135"/>
    </source>
</evidence>
<feature type="domain" description="Carboxylesterase type B" evidence="3">
    <location>
        <begin position="275"/>
        <end position="312"/>
    </location>
</feature>
<evidence type="ECO:0000256" key="2">
    <source>
        <dbReference type="SAM" id="Phobius"/>
    </source>
</evidence>
<feature type="compositionally biased region" description="Basic and acidic residues" evidence="1">
    <location>
        <begin position="367"/>
        <end position="388"/>
    </location>
</feature>
<keyword evidence="5" id="KW-1185">Reference proteome</keyword>